<dbReference type="Proteomes" id="UP000641932">
    <property type="component" value="Unassembled WGS sequence"/>
</dbReference>
<accession>A0A917ZXY8</accession>
<dbReference type="EMBL" id="BMMS01000048">
    <property type="protein sequence ID" value="GGO99787.1"/>
    <property type="molecule type" value="Genomic_DNA"/>
</dbReference>
<reference evidence="1" key="2">
    <citation type="submission" date="2020-09" db="EMBL/GenBank/DDBJ databases">
        <authorList>
            <person name="Sun Q."/>
            <person name="Zhou Y."/>
        </authorList>
    </citation>
    <scope>NUCLEOTIDE SEQUENCE</scope>
    <source>
        <strain evidence="1">CGMCC 4.7201</strain>
    </source>
</reference>
<organism evidence="1 2">
    <name type="scientific">Wenjunlia tyrosinilytica</name>
    <dbReference type="NCBI Taxonomy" id="1544741"/>
    <lineage>
        <taxon>Bacteria</taxon>
        <taxon>Bacillati</taxon>
        <taxon>Actinomycetota</taxon>
        <taxon>Actinomycetes</taxon>
        <taxon>Kitasatosporales</taxon>
        <taxon>Streptomycetaceae</taxon>
        <taxon>Wenjunlia</taxon>
    </lineage>
</organism>
<comment type="caution">
    <text evidence="1">The sequence shown here is derived from an EMBL/GenBank/DDBJ whole genome shotgun (WGS) entry which is preliminary data.</text>
</comment>
<evidence type="ECO:0000313" key="2">
    <source>
        <dbReference type="Proteomes" id="UP000641932"/>
    </source>
</evidence>
<dbReference type="AlphaFoldDB" id="A0A917ZXY8"/>
<keyword evidence="2" id="KW-1185">Reference proteome</keyword>
<gene>
    <name evidence="1" type="ORF">GCM10012280_67030</name>
</gene>
<protein>
    <submittedName>
        <fullName evidence="1">Uncharacterized protein</fullName>
    </submittedName>
</protein>
<sequence length="75" mass="7900">MFEVVAPVGIQVPRLAARPSSQPPDRRDRVEQRQELGGVVAVAAGEGDGERGSVPVDYQEVLGTGRARSTGEGPM</sequence>
<reference evidence="1" key="1">
    <citation type="journal article" date="2014" name="Int. J. Syst. Evol. Microbiol.">
        <title>Complete genome sequence of Corynebacterium casei LMG S-19264T (=DSM 44701T), isolated from a smear-ripened cheese.</title>
        <authorList>
            <consortium name="US DOE Joint Genome Institute (JGI-PGF)"/>
            <person name="Walter F."/>
            <person name="Albersmeier A."/>
            <person name="Kalinowski J."/>
            <person name="Ruckert C."/>
        </authorList>
    </citation>
    <scope>NUCLEOTIDE SEQUENCE</scope>
    <source>
        <strain evidence="1">CGMCC 4.7201</strain>
    </source>
</reference>
<name>A0A917ZXY8_9ACTN</name>
<proteinExistence type="predicted"/>
<evidence type="ECO:0000313" key="1">
    <source>
        <dbReference type="EMBL" id="GGO99787.1"/>
    </source>
</evidence>